<dbReference type="STRING" id="263475.AMD00_18440"/>
<dbReference type="GO" id="GO:0005524">
    <property type="term" value="F:ATP binding"/>
    <property type="evidence" value="ECO:0007669"/>
    <property type="project" value="UniProtKB-KW"/>
</dbReference>
<dbReference type="CDD" id="cd03230">
    <property type="entry name" value="ABC_DR_subfamily_A"/>
    <property type="match status" value="1"/>
</dbReference>
<name>A0A0M0LBG2_9BACL</name>
<keyword evidence="5" id="KW-1185">Reference proteome</keyword>
<feature type="domain" description="ABC transporter" evidence="3">
    <location>
        <begin position="2"/>
        <end position="225"/>
    </location>
</feature>
<dbReference type="InterPro" id="IPR027417">
    <property type="entry name" value="P-loop_NTPase"/>
</dbReference>
<keyword evidence="1" id="KW-0547">Nucleotide-binding</keyword>
<dbReference type="Pfam" id="PF00005">
    <property type="entry name" value="ABC_tran"/>
    <property type="match status" value="1"/>
</dbReference>
<evidence type="ECO:0000313" key="4">
    <source>
        <dbReference type="EMBL" id="KOO48374.1"/>
    </source>
</evidence>
<dbReference type="EMBL" id="LILB01000007">
    <property type="protein sequence ID" value="KOO48374.1"/>
    <property type="molecule type" value="Genomic_DNA"/>
</dbReference>
<sequence length="236" mass="26598">MITVDKISKKYGKKTVLSDVSFTIPKGKIIGLAGENGSGKSTLLKIIAGLLHPTGGRVQLDGRRANRGSAEHIAYLPDLDLFYPYFTGEELFRYYDTQFVDFHYDKACIVAQFLNIPLDVKLKNMSKGSRGRVKMAATLGRDASYYLMDEPFSGFDPLVRENLIKGLIQFTDSETQTIFLSTHEIREVEPLLDSIIVLQKGKIVGQEEIENIREIYNQDTITWLKNLLKEGDKVGQ</sequence>
<dbReference type="SMART" id="SM00382">
    <property type="entry name" value="AAA"/>
    <property type="match status" value="1"/>
</dbReference>
<evidence type="ECO:0000256" key="1">
    <source>
        <dbReference type="ARBA" id="ARBA00022741"/>
    </source>
</evidence>
<dbReference type="PANTHER" id="PTHR43158">
    <property type="entry name" value="SKFA PEPTIDE EXPORT ATP-BINDING PROTEIN SKFE"/>
    <property type="match status" value="1"/>
</dbReference>
<comment type="caution">
    <text evidence="4">The sequence shown here is derived from an EMBL/GenBank/DDBJ whole genome shotgun (WGS) entry which is preliminary data.</text>
</comment>
<dbReference type="InterPro" id="IPR003593">
    <property type="entry name" value="AAA+_ATPase"/>
</dbReference>
<dbReference type="SUPFAM" id="SSF52540">
    <property type="entry name" value="P-loop containing nucleoside triphosphate hydrolases"/>
    <property type="match status" value="1"/>
</dbReference>
<dbReference type="GeneID" id="301138076"/>
<dbReference type="InterPro" id="IPR003439">
    <property type="entry name" value="ABC_transporter-like_ATP-bd"/>
</dbReference>
<evidence type="ECO:0000313" key="5">
    <source>
        <dbReference type="Proteomes" id="UP000036867"/>
    </source>
</evidence>
<dbReference type="AlphaFoldDB" id="A0A0M0LBG2"/>
<evidence type="ECO:0000259" key="3">
    <source>
        <dbReference type="PROSITE" id="PS50893"/>
    </source>
</evidence>
<organism evidence="4 5">
    <name type="scientific">Viridibacillus arvi</name>
    <dbReference type="NCBI Taxonomy" id="263475"/>
    <lineage>
        <taxon>Bacteria</taxon>
        <taxon>Bacillati</taxon>
        <taxon>Bacillota</taxon>
        <taxon>Bacilli</taxon>
        <taxon>Bacillales</taxon>
        <taxon>Caryophanaceae</taxon>
        <taxon>Viridibacillus</taxon>
    </lineage>
</organism>
<dbReference type="PROSITE" id="PS50893">
    <property type="entry name" value="ABC_TRANSPORTER_2"/>
    <property type="match status" value="1"/>
</dbReference>
<evidence type="ECO:0000256" key="2">
    <source>
        <dbReference type="ARBA" id="ARBA00022840"/>
    </source>
</evidence>
<dbReference type="Proteomes" id="UP000036867">
    <property type="component" value="Unassembled WGS sequence"/>
</dbReference>
<keyword evidence="2 4" id="KW-0067">ATP-binding</keyword>
<dbReference type="Gene3D" id="3.40.50.300">
    <property type="entry name" value="P-loop containing nucleotide triphosphate hydrolases"/>
    <property type="match status" value="1"/>
</dbReference>
<dbReference type="OrthoDB" id="9804819at2"/>
<dbReference type="PATRIC" id="fig|263475.3.peg.2529"/>
<accession>A0A0M0LBG2</accession>
<dbReference type="RefSeq" id="WP_053418509.1">
    <property type="nucleotide sequence ID" value="NZ_JBCMHV010000016.1"/>
</dbReference>
<gene>
    <name evidence="4" type="ORF">AMD00_18440</name>
</gene>
<proteinExistence type="predicted"/>
<dbReference type="PANTHER" id="PTHR43158:SF1">
    <property type="entry name" value="ABC TRANSPORTER, ATP-BINDING PROTEIN"/>
    <property type="match status" value="1"/>
</dbReference>
<dbReference type="GO" id="GO:0016887">
    <property type="term" value="F:ATP hydrolysis activity"/>
    <property type="evidence" value="ECO:0007669"/>
    <property type="project" value="InterPro"/>
</dbReference>
<protein>
    <submittedName>
        <fullName evidence="4">Spermidine/putrescine ABC transporter ATP-binding protein</fullName>
    </submittedName>
</protein>
<reference evidence="5" key="1">
    <citation type="submission" date="2015-08" db="EMBL/GenBank/DDBJ databases">
        <title>Fjat-10028 dsm 16317.</title>
        <authorList>
            <person name="Liu B."/>
            <person name="Wang J."/>
            <person name="Zhu Y."/>
            <person name="Liu G."/>
            <person name="Chen Q."/>
            <person name="Chen Z."/>
            <person name="Lan J."/>
            <person name="Che J."/>
            <person name="Ge C."/>
            <person name="Shi H."/>
            <person name="Pan Z."/>
            <person name="Liu X."/>
        </authorList>
    </citation>
    <scope>NUCLEOTIDE SEQUENCE [LARGE SCALE GENOMIC DNA]</scope>
    <source>
        <strain evidence="5">DSM 16317</strain>
    </source>
</reference>